<dbReference type="VEuPathDB" id="FungiDB:M747DRAFT_374393"/>
<accession>A0A370BIE4</accession>
<dbReference type="AlphaFoldDB" id="A0A370BIE4"/>
<evidence type="ECO:0000313" key="1">
    <source>
        <dbReference type="EMBL" id="RDH15353.1"/>
    </source>
</evidence>
<evidence type="ECO:0000313" key="2">
    <source>
        <dbReference type="Proteomes" id="UP000253845"/>
    </source>
</evidence>
<name>A0A370BIE4_ASPNG</name>
<dbReference type="EMBL" id="KZ851950">
    <property type="protein sequence ID" value="RDH15353.1"/>
    <property type="molecule type" value="Genomic_DNA"/>
</dbReference>
<dbReference type="Proteomes" id="UP000253845">
    <property type="component" value="Unassembled WGS sequence"/>
</dbReference>
<organism evidence="1 2">
    <name type="scientific">Aspergillus niger ATCC 13496</name>
    <dbReference type="NCBI Taxonomy" id="1353008"/>
    <lineage>
        <taxon>Eukaryota</taxon>
        <taxon>Fungi</taxon>
        <taxon>Dikarya</taxon>
        <taxon>Ascomycota</taxon>
        <taxon>Pezizomycotina</taxon>
        <taxon>Eurotiomycetes</taxon>
        <taxon>Eurotiomycetidae</taxon>
        <taxon>Eurotiales</taxon>
        <taxon>Aspergillaceae</taxon>
        <taxon>Aspergillus</taxon>
        <taxon>Aspergillus subgen. Circumdati</taxon>
    </lineage>
</organism>
<proteinExistence type="predicted"/>
<protein>
    <submittedName>
        <fullName evidence="1">Uncharacterized protein</fullName>
    </submittedName>
</protein>
<sequence>ISSFPSSSVAVQLFLDASKASTYSCITFSVSVVSNSEAWNIAAVERYIGTGSSSPFGQNSLTIPSQTSLPIHSSSQSASKSLLSLYSISFHHAYSSVQTLSNLFAKAIH</sequence>
<feature type="non-terminal residue" evidence="1">
    <location>
        <position position="1"/>
    </location>
</feature>
<gene>
    <name evidence="1" type="ORF">M747DRAFT_374393</name>
</gene>
<reference evidence="1 2" key="1">
    <citation type="submission" date="2018-07" db="EMBL/GenBank/DDBJ databases">
        <title>Section-level genome sequencing of Aspergillus section Nigri to investigate inter- and intra-species variation.</title>
        <authorList>
            <consortium name="DOE Joint Genome Institute"/>
            <person name="Vesth T.C."/>
            <person name="Nybo J.L."/>
            <person name="Theobald S."/>
            <person name="Frisvad J.C."/>
            <person name="Larsen T.O."/>
            <person name="Nielsen K.F."/>
            <person name="Hoof J.B."/>
            <person name="Brandl J."/>
            <person name="Salamov A."/>
            <person name="Riley R."/>
            <person name="Gladden J.M."/>
            <person name="Phatale P."/>
            <person name="Nielsen M.T."/>
            <person name="Lyhne E.K."/>
            <person name="Kogle M.E."/>
            <person name="Strasser K."/>
            <person name="McDonnell E."/>
            <person name="Barry K."/>
            <person name="Clum A."/>
            <person name="Chen C."/>
            <person name="Nolan M."/>
            <person name="Sandor L."/>
            <person name="Kuo A."/>
            <person name="Lipzen A."/>
            <person name="Hainaut M."/>
            <person name="Drula E."/>
            <person name="Tsang A."/>
            <person name="Magnuson J.K."/>
            <person name="Henrissat B."/>
            <person name="Wiebenga A."/>
            <person name="Simmons B.A."/>
            <person name="Makela M.R."/>
            <person name="De vries R.P."/>
            <person name="Grigoriev I.V."/>
            <person name="Mortensen U.H."/>
            <person name="Baker S.E."/>
            <person name="Andersen M.R."/>
        </authorList>
    </citation>
    <scope>NUCLEOTIDE SEQUENCE [LARGE SCALE GENOMIC DNA]</scope>
    <source>
        <strain evidence="1 2">ATCC 13496</strain>
    </source>
</reference>